<dbReference type="InterPro" id="IPR036770">
    <property type="entry name" value="Ankyrin_rpt-contain_sf"/>
</dbReference>
<accession>A0A8B6D9M5</accession>
<comment type="caution">
    <text evidence="1">The sequence shown here is derived from an EMBL/GenBank/DDBJ whole genome shotgun (WGS) entry which is preliminary data.</text>
</comment>
<dbReference type="AlphaFoldDB" id="A0A8B6D9M5"/>
<evidence type="ECO:0000313" key="2">
    <source>
        <dbReference type="Proteomes" id="UP000596742"/>
    </source>
</evidence>
<reference evidence="1" key="1">
    <citation type="submission" date="2018-11" db="EMBL/GenBank/DDBJ databases">
        <authorList>
            <person name="Alioto T."/>
            <person name="Alioto T."/>
        </authorList>
    </citation>
    <scope>NUCLEOTIDE SEQUENCE</scope>
</reference>
<dbReference type="EMBL" id="UYJE01003039">
    <property type="protein sequence ID" value="VDI16032.1"/>
    <property type="molecule type" value="Genomic_DNA"/>
</dbReference>
<organism evidence="1 2">
    <name type="scientific">Mytilus galloprovincialis</name>
    <name type="common">Mediterranean mussel</name>
    <dbReference type="NCBI Taxonomy" id="29158"/>
    <lineage>
        <taxon>Eukaryota</taxon>
        <taxon>Metazoa</taxon>
        <taxon>Spiralia</taxon>
        <taxon>Lophotrochozoa</taxon>
        <taxon>Mollusca</taxon>
        <taxon>Bivalvia</taxon>
        <taxon>Autobranchia</taxon>
        <taxon>Pteriomorphia</taxon>
        <taxon>Mytilida</taxon>
        <taxon>Mytiloidea</taxon>
        <taxon>Mytilidae</taxon>
        <taxon>Mytilinae</taxon>
        <taxon>Mytilus</taxon>
    </lineage>
</organism>
<sequence>MFVGKLDLLLNQRNLNNRTPLETAFDALPRRKSFEAVKIPDKCNLSDVFFINCKAKISVLLSPHEYFILTVFHHLFETKNYDGVNVGELLAISINKSRIYPILIMKVYAEREIQHVLEMSTKIPFLLSKSNSPYVIELLLNTKNALRCDGKKSALHEIVHNDRNIQWTFHSLSFLDPIFNRYSSKFLDECFDDRGCNLLHRSLIGAHLNIIRYLINKRMNLWQPSKDNKTSLEICIYNSPYTENGIIPTYYTLGAHYHTVEFLSSTKKNQVFVLIAVVL</sequence>
<dbReference type="SUPFAM" id="SSF48403">
    <property type="entry name" value="Ankyrin repeat"/>
    <property type="match status" value="1"/>
</dbReference>
<dbReference type="Proteomes" id="UP000596742">
    <property type="component" value="Unassembled WGS sequence"/>
</dbReference>
<keyword evidence="2" id="KW-1185">Reference proteome</keyword>
<gene>
    <name evidence="1" type="ORF">MGAL_10B014260</name>
</gene>
<dbReference type="OrthoDB" id="5989012at2759"/>
<protein>
    <submittedName>
        <fullName evidence="1">Uncharacterized protein</fullName>
    </submittedName>
</protein>
<evidence type="ECO:0000313" key="1">
    <source>
        <dbReference type="EMBL" id="VDI16032.1"/>
    </source>
</evidence>
<proteinExistence type="predicted"/>
<name>A0A8B6D9M5_MYTGA</name>